<geneLocation type="plastid" evidence="7"/>
<dbReference type="GO" id="GO:0009368">
    <property type="term" value="C:endopeptidase Clp complex"/>
    <property type="evidence" value="ECO:0007669"/>
    <property type="project" value="TreeGrafter"/>
</dbReference>
<evidence type="ECO:0000313" key="7">
    <source>
        <dbReference type="EMBL" id="ANA56592.1"/>
    </source>
</evidence>
<evidence type="ECO:0000256" key="5">
    <source>
        <dbReference type="ARBA" id="ARBA00022825"/>
    </source>
</evidence>
<keyword evidence="5" id="KW-0720">Serine protease</keyword>
<protein>
    <recommendedName>
        <fullName evidence="6">ATP-dependent Clp protease proteolytic subunit</fullName>
    </recommendedName>
</protein>
<evidence type="ECO:0000256" key="6">
    <source>
        <dbReference type="RuleBase" id="RU003567"/>
    </source>
</evidence>
<dbReference type="GO" id="GO:0009536">
    <property type="term" value="C:plastid"/>
    <property type="evidence" value="ECO:0007669"/>
    <property type="project" value="UniProtKB-ARBA"/>
</dbReference>
<evidence type="ECO:0000256" key="1">
    <source>
        <dbReference type="ARBA" id="ARBA00007039"/>
    </source>
</evidence>
<dbReference type="AlphaFoldDB" id="A0A166Q8M8"/>
<evidence type="ECO:0000256" key="3">
    <source>
        <dbReference type="ARBA" id="ARBA00022670"/>
    </source>
</evidence>
<reference evidence="7" key="1">
    <citation type="journal article" date="2016" name="Sci. Rep.">
        <title>Divergence of RNA polymerase ? subunits in angiosperm plastid genomes is mediated by genomic rearrangement.</title>
        <authorList>
            <person name="Blazier J.C."/>
            <person name="Ruhlman T.A."/>
            <person name="Weng M.L."/>
            <person name="Rehman S.K."/>
            <person name="Sabir J.S."/>
            <person name="Jansen R.K."/>
        </authorList>
    </citation>
    <scope>NUCLEOTIDE SEQUENCE</scope>
</reference>
<evidence type="ECO:0000256" key="2">
    <source>
        <dbReference type="ARBA" id="ARBA00022640"/>
    </source>
</evidence>
<dbReference type="Pfam" id="PF00574">
    <property type="entry name" value="CLP_protease"/>
    <property type="match status" value="1"/>
</dbReference>
<accession>A0A166Q8M8</accession>
<dbReference type="GO" id="GO:0004252">
    <property type="term" value="F:serine-type endopeptidase activity"/>
    <property type="evidence" value="ECO:0007669"/>
    <property type="project" value="InterPro"/>
</dbReference>
<dbReference type="InterPro" id="IPR023562">
    <property type="entry name" value="ClpP/TepA"/>
</dbReference>
<dbReference type="CDD" id="cd07017">
    <property type="entry name" value="S14_ClpP_2"/>
    <property type="match status" value="1"/>
</dbReference>
<dbReference type="GeneID" id="27908210"/>
<dbReference type="SUPFAM" id="SSF52096">
    <property type="entry name" value="ClpP/crotonase"/>
    <property type="match status" value="1"/>
</dbReference>
<keyword evidence="2 7" id="KW-0934">Plastid</keyword>
<name>A0A166Q8M8_ANNCH</name>
<dbReference type="PANTHER" id="PTHR10381:SF15">
    <property type="entry name" value="CHLOROPLASTIC ATP-DEPENDENT CLP PROTEASE PROTEOLYTIC SUBUNIT 1"/>
    <property type="match status" value="1"/>
</dbReference>
<gene>
    <name evidence="7" type="primary">clpP</name>
</gene>
<dbReference type="RefSeq" id="YP_009252503.1">
    <property type="nucleotide sequence ID" value="NC_030166.1"/>
</dbReference>
<dbReference type="InterPro" id="IPR029045">
    <property type="entry name" value="ClpP/crotonase-like_dom_sf"/>
</dbReference>
<dbReference type="GO" id="GO:0006515">
    <property type="term" value="P:protein quality control for misfolded or incompletely synthesized proteins"/>
    <property type="evidence" value="ECO:0007669"/>
    <property type="project" value="TreeGrafter"/>
</dbReference>
<sequence length="223" mass="25261">MPVGVPKIPFRLPGDEEASWLDLNRLYWERLLFLGDEVDDELANLIAGLMIFLGIADPTWDIFLFINSPGGFIIPGVLVFDTMQWVNPIVHTIGMGMAASIGALILVGGEITQRVALPYAKRLLCYIIRVMIHQPLCAYLEEEDEDDDDDDFGYDIILEMVEFLEMYNDIIRIFAERTGAPIWAVIFDMERDVFMSAEEAQDHGIVDLIGIEIECLFRRALSA</sequence>
<dbReference type="PRINTS" id="PR00127">
    <property type="entry name" value="CLPPROTEASEP"/>
</dbReference>
<comment type="similarity">
    <text evidence="1 6">Belongs to the peptidase S14 family.</text>
</comment>
<dbReference type="PANTHER" id="PTHR10381">
    <property type="entry name" value="ATP-DEPENDENT CLP PROTEASE PROTEOLYTIC SUBUNIT"/>
    <property type="match status" value="1"/>
</dbReference>
<keyword evidence="3" id="KW-0645">Protease</keyword>
<organism evidence="7">
    <name type="scientific">Annona cherimola</name>
    <name type="common">Custard apple</name>
    <name type="synonym">Cherimoya</name>
    <dbReference type="NCBI Taxonomy" id="49314"/>
    <lineage>
        <taxon>Eukaryota</taxon>
        <taxon>Viridiplantae</taxon>
        <taxon>Streptophyta</taxon>
        <taxon>Embryophyta</taxon>
        <taxon>Tracheophyta</taxon>
        <taxon>Spermatophyta</taxon>
        <taxon>Magnoliopsida</taxon>
        <taxon>Magnoliidae</taxon>
        <taxon>Magnoliales</taxon>
        <taxon>Annonaceae</taxon>
        <taxon>Annonoideae</taxon>
        <taxon>Annoneae</taxon>
        <taxon>Annona</taxon>
    </lineage>
</organism>
<proteinExistence type="inferred from homology"/>
<evidence type="ECO:0000256" key="4">
    <source>
        <dbReference type="ARBA" id="ARBA00022801"/>
    </source>
</evidence>
<dbReference type="GO" id="GO:0051117">
    <property type="term" value="F:ATPase binding"/>
    <property type="evidence" value="ECO:0007669"/>
    <property type="project" value="TreeGrafter"/>
</dbReference>
<dbReference type="GO" id="GO:0004176">
    <property type="term" value="F:ATP-dependent peptidase activity"/>
    <property type="evidence" value="ECO:0007669"/>
    <property type="project" value="InterPro"/>
</dbReference>
<keyword evidence="4" id="KW-0378">Hydrolase</keyword>
<dbReference type="EMBL" id="KU563738">
    <property type="protein sequence ID" value="ANA56592.1"/>
    <property type="molecule type" value="Genomic_DNA"/>
</dbReference>
<dbReference type="InterPro" id="IPR001907">
    <property type="entry name" value="ClpP"/>
</dbReference>
<dbReference type="Gene3D" id="3.90.226.10">
    <property type="entry name" value="2-enoyl-CoA Hydratase, Chain A, domain 1"/>
    <property type="match status" value="1"/>
</dbReference>